<protein>
    <submittedName>
        <fullName evidence="1">Uncharacterized protein</fullName>
    </submittedName>
</protein>
<dbReference type="SUPFAM" id="SSF50447">
    <property type="entry name" value="Translation proteins"/>
    <property type="match status" value="1"/>
</dbReference>
<name>A0A0G0DVC5_9BACT</name>
<accession>A0A0G0DVC5</accession>
<dbReference type="Proteomes" id="UP000034952">
    <property type="component" value="Unassembled WGS sequence"/>
</dbReference>
<proteinExistence type="predicted"/>
<dbReference type="InterPro" id="IPR009000">
    <property type="entry name" value="Transl_B-barrel_sf"/>
</dbReference>
<dbReference type="EMBL" id="LBPY01000001">
    <property type="protein sequence ID" value="KKP66985.1"/>
    <property type="molecule type" value="Genomic_DNA"/>
</dbReference>
<gene>
    <name evidence="1" type="ORF">UR64_C0001G0064</name>
</gene>
<dbReference type="AlphaFoldDB" id="A0A0G0DVC5"/>
<dbReference type="Gene3D" id="2.40.30.10">
    <property type="entry name" value="Translation factors"/>
    <property type="match status" value="1"/>
</dbReference>
<reference evidence="1 2" key="1">
    <citation type="journal article" date="2015" name="Nature">
        <title>rRNA introns, odd ribosomes, and small enigmatic genomes across a large radiation of phyla.</title>
        <authorList>
            <person name="Brown C.T."/>
            <person name="Hug L.A."/>
            <person name="Thomas B.C."/>
            <person name="Sharon I."/>
            <person name="Castelle C.J."/>
            <person name="Singh A."/>
            <person name="Wilkins M.J."/>
            <person name="Williams K.H."/>
            <person name="Banfield J.F."/>
        </authorList>
    </citation>
    <scope>NUCLEOTIDE SEQUENCE [LARGE SCALE GENOMIC DNA]</scope>
</reference>
<sequence length="121" mass="13500">MDGILKRRGKNKESDPRFSIQTANGLMEVKRFFVVCSRPRKVVALGQVIDGEIEVDNAVRMVSLNGEETLECTVAKIEREKKKILYAVKNEQVGVCLKGITIHQLRQFNDSISVVLPAAEG</sequence>
<evidence type="ECO:0000313" key="1">
    <source>
        <dbReference type="EMBL" id="KKP66985.1"/>
    </source>
</evidence>
<organism evidence="1 2">
    <name type="scientific">Candidatus Nomurabacteria bacterium GW2011_GWE1_35_16</name>
    <dbReference type="NCBI Taxonomy" id="1618761"/>
    <lineage>
        <taxon>Bacteria</taxon>
        <taxon>Candidatus Nomuraibacteriota</taxon>
    </lineage>
</organism>
<evidence type="ECO:0000313" key="2">
    <source>
        <dbReference type="Proteomes" id="UP000034952"/>
    </source>
</evidence>
<comment type="caution">
    <text evidence="1">The sequence shown here is derived from an EMBL/GenBank/DDBJ whole genome shotgun (WGS) entry which is preliminary data.</text>
</comment>